<dbReference type="Proteomes" id="UP000382040">
    <property type="component" value="Unassembled WGS sequence"/>
</dbReference>
<sequence length="110" mass="11243">MAGACAPAASGWHGPPGFGLLWLSGLVICVVSKATLLTATTGYDISGATPEGFYWVARDNVCVPFTLADLKGLYGVMLAQGNAAFNKLQTLKAAVRAAATIAAVQAVTWG</sequence>
<reference evidence="2 3" key="1">
    <citation type="submission" date="2019-08" db="EMBL/GenBank/DDBJ databases">
        <authorList>
            <person name="Peeters C."/>
        </authorList>
    </citation>
    <scope>NUCLEOTIDE SEQUENCE [LARGE SCALE GENOMIC DNA]</scope>
    <source>
        <strain evidence="2 3">LMG 20603</strain>
    </source>
</reference>
<keyword evidence="3" id="KW-1185">Reference proteome</keyword>
<protein>
    <recommendedName>
        <fullName evidence="1">DUF4376 domain-containing protein</fullName>
    </recommendedName>
</protein>
<dbReference type="InterPro" id="IPR025484">
    <property type="entry name" value="DUF4376"/>
</dbReference>
<feature type="domain" description="DUF4376" evidence="1">
    <location>
        <begin position="34"/>
        <end position="106"/>
    </location>
</feature>
<dbReference type="Pfam" id="PF14301">
    <property type="entry name" value="DUF4376"/>
    <property type="match status" value="1"/>
</dbReference>
<accession>A0A5E5BZM9</accession>
<evidence type="ECO:0000313" key="3">
    <source>
        <dbReference type="Proteomes" id="UP000382040"/>
    </source>
</evidence>
<evidence type="ECO:0000313" key="2">
    <source>
        <dbReference type="EMBL" id="VVE90796.1"/>
    </source>
</evidence>
<name>A0A5E5BZM9_9BURK</name>
<dbReference type="AlphaFoldDB" id="A0A5E5BZM9"/>
<dbReference type="EMBL" id="CABPST010000022">
    <property type="protein sequence ID" value="VVE90796.1"/>
    <property type="molecule type" value="Genomic_DNA"/>
</dbReference>
<gene>
    <name evidence="2" type="ORF">PBR20603_04786</name>
</gene>
<organism evidence="2 3">
    <name type="scientific">Pandoraea bronchicola</name>
    <dbReference type="NCBI Taxonomy" id="2508287"/>
    <lineage>
        <taxon>Bacteria</taxon>
        <taxon>Pseudomonadati</taxon>
        <taxon>Pseudomonadota</taxon>
        <taxon>Betaproteobacteria</taxon>
        <taxon>Burkholderiales</taxon>
        <taxon>Burkholderiaceae</taxon>
        <taxon>Pandoraea</taxon>
    </lineage>
</organism>
<evidence type="ECO:0000259" key="1">
    <source>
        <dbReference type="Pfam" id="PF14301"/>
    </source>
</evidence>
<proteinExistence type="predicted"/>